<evidence type="ECO:0000313" key="2">
    <source>
        <dbReference type="Proteomes" id="UP000034797"/>
    </source>
</evidence>
<proteinExistence type="predicted"/>
<gene>
    <name evidence="1" type="ORF">UW84_C0024G0028</name>
</gene>
<protein>
    <submittedName>
        <fullName evidence="1">Uncharacterized protein</fullName>
    </submittedName>
</protein>
<sequence>MTNKFKNLKPYIVRTSENNAYTIPKLVRGEKRDKMISEMVELIKENKKIIDDLKSSSKPDGYLFG</sequence>
<accession>A0A0G1KQF5</accession>
<name>A0A0G1KQF5_9BACT</name>
<dbReference type="EMBL" id="LCJW01000024">
    <property type="protein sequence ID" value="KKT85705.1"/>
    <property type="molecule type" value="Genomic_DNA"/>
</dbReference>
<dbReference type="AlphaFoldDB" id="A0A0G1KQF5"/>
<dbReference type="Proteomes" id="UP000034797">
    <property type="component" value="Unassembled WGS sequence"/>
</dbReference>
<comment type="caution">
    <text evidence="1">The sequence shown here is derived from an EMBL/GenBank/DDBJ whole genome shotgun (WGS) entry which is preliminary data.</text>
</comment>
<evidence type="ECO:0000313" key="1">
    <source>
        <dbReference type="EMBL" id="KKT85705.1"/>
    </source>
</evidence>
<reference evidence="1 2" key="1">
    <citation type="journal article" date="2015" name="Nature">
        <title>rRNA introns, odd ribosomes, and small enigmatic genomes across a large radiation of phyla.</title>
        <authorList>
            <person name="Brown C.T."/>
            <person name="Hug L.A."/>
            <person name="Thomas B.C."/>
            <person name="Sharon I."/>
            <person name="Castelle C.J."/>
            <person name="Singh A."/>
            <person name="Wilkins M.J."/>
            <person name="Williams K.H."/>
            <person name="Banfield J.F."/>
        </authorList>
    </citation>
    <scope>NUCLEOTIDE SEQUENCE [LARGE SCALE GENOMIC DNA]</scope>
</reference>
<organism evidence="1 2">
    <name type="scientific">Candidatus Collierbacteria bacterium GW2011_GWA2_44_99</name>
    <dbReference type="NCBI Taxonomy" id="1618380"/>
    <lineage>
        <taxon>Bacteria</taxon>
        <taxon>Candidatus Collieribacteriota</taxon>
    </lineage>
</organism>